<organism evidence="2 3">
    <name type="scientific">Achromobacter anxifer</name>
    <dbReference type="NCBI Taxonomy" id="1287737"/>
    <lineage>
        <taxon>Bacteria</taxon>
        <taxon>Pseudomonadati</taxon>
        <taxon>Pseudomonadota</taxon>
        <taxon>Betaproteobacteria</taxon>
        <taxon>Burkholderiales</taxon>
        <taxon>Alcaligenaceae</taxon>
        <taxon>Achromobacter</taxon>
    </lineage>
</organism>
<proteinExistence type="predicted"/>
<keyword evidence="3" id="KW-1185">Reference proteome</keyword>
<evidence type="ECO:0000313" key="3">
    <source>
        <dbReference type="Proteomes" id="UP000494117"/>
    </source>
</evidence>
<sequence length="386" mass="42012">MRISAIKPPTRALALLFSLLAAPPALAASAYCEAAILLSRIGGGIGPDEHYRTSIFQVDKAQTGVLQDLNQQWISYFKSIGKYRQDTGERYRSPHSYFCHIAGLEPDEDENKLRTEYDYRIKMLRQNGFPPQIIQWAPKPQGPSSASASAGAPLKPVCEAEIRQAYGPGNADGAAKSISRNNRQLNAATLSEARDSLRKFESMQAKAEQGAQAPMVACLKDAWAQRVTQLSGAPAANAGHGTGQANASVAPARPDRETRALAYGPNQSGCLQRGKTPEGYFTYTNTCTVRVAVGYCNVYAAQGAKDGTVCEPRDSEFSRTKKTFITQDLGLEPGATHRLAYRYETQSTFIVACTDGLPLIESFDTPRITATSKARTACWKFATQKR</sequence>
<feature type="signal peptide" evidence="1">
    <location>
        <begin position="1"/>
        <end position="27"/>
    </location>
</feature>
<evidence type="ECO:0000313" key="2">
    <source>
        <dbReference type="EMBL" id="CAB3842508.1"/>
    </source>
</evidence>
<dbReference type="RefSeq" id="WP_175206216.1">
    <property type="nucleotide sequence ID" value="NZ_CADILG010000006.1"/>
</dbReference>
<feature type="chain" id="PRO_5029003997" evidence="1">
    <location>
        <begin position="28"/>
        <end position="386"/>
    </location>
</feature>
<keyword evidence="1" id="KW-0732">Signal</keyword>
<dbReference type="AlphaFoldDB" id="A0A6S7DU14"/>
<dbReference type="EMBL" id="CADILG010000006">
    <property type="protein sequence ID" value="CAB3842508.1"/>
    <property type="molecule type" value="Genomic_DNA"/>
</dbReference>
<accession>A0A6S7DU14</accession>
<gene>
    <name evidence="2" type="ORF">LMG26858_01274</name>
</gene>
<evidence type="ECO:0000256" key="1">
    <source>
        <dbReference type="SAM" id="SignalP"/>
    </source>
</evidence>
<reference evidence="2 3" key="1">
    <citation type="submission" date="2020-04" db="EMBL/GenBank/DDBJ databases">
        <authorList>
            <person name="De Canck E."/>
        </authorList>
    </citation>
    <scope>NUCLEOTIDE SEQUENCE [LARGE SCALE GENOMIC DNA]</scope>
    <source>
        <strain evidence="2 3">LMG 26858</strain>
    </source>
</reference>
<protein>
    <submittedName>
        <fullName evidence="2">Uncharacterized protein</fullName>
    </submittedName>
</protein>
<dbReference type="Proteomes" id="UP000494117">
    <property type="component" value="Unassembled WGS sequence"/>
</dbReference>
<name>A0A6S7DU14_9BURK</name>